<keyword evidence="9 14" id="KW-1133">Transmembrane helix</keyword>
<comment type="similarity">
    <text evidence="2 12">Belongs to the TrkH potassium transport family.</text>
</comment>
<dbReference type="GO" id="GO:0005886">
    <property type="term" value="C:plasma membrane"/>
    <property type="evidence" value="ECO:0007669"/>
    <property type="project" value="UniProtKB-SubCell"/>
</dbReference>
<dbReference type="InterPro" id="IPR004772">
    <property type="entry name" value="TrkH"/>
</dbReference>
<evidence type="ECO:0000313" key="15">
    <source>
        <dbReference type="EMBL" id="TCK70956.1"/>
    </source>
</evidence>
<feature type="binding site" evidence="13">
    <location>
        <position position="221"/>
    </location>
    <ligand>
        <name>K(+)</name>
        <dbReference type="ChEBI" id="CHEBI:29103"/>
    </ligand>
</feature>
<feature type="binding site" evidence="13">
    <location>
        <position position="323"/>
    </location>
    <ligand>
        <name>K(+)</name>
        <dbReference type="ChEBI" id="CHEBI:29103"/>
    </ligand>
</feature>
<dbReference type="EMBL" id="SMGJ01000001">
    <property type="protein sequence ID" value="TCK70956.1"/>
    <property type="molecule type" value="Genomic_DNA"/>
</dbReference>
<feature type="transmembrane region" description="Helical" evidence="14">
    <location>
        <begin position="429"/>
        <end position="448"/>
    </location>
</feature>
<feature type="binding site" evidence="13">
    <location>
        <position position="322"/>
    </location>
    <ligand>
        <name>K(+)</name>
        <dbReference type="ChEBI" id="CHEBI:29103"/>
    </ligand>
</feature>
<organism evidence="15 16">
    <name type="scientific">Lonepinella koalarum</name>
    <dbReference type="NCBI Taxonomy" id="53417"/>
    <lineage>
        <taxon>Bacteria</taxon>
        <taxon>Pseudomonadati</taxon>
        <taxon>Pseudomonadota</taxon>
        <taxon>Gammaproteobacteria</taxon>
        <taxon>Pasteurellales</taxon>
        <taxon>Pasteurellaceae</taxon>
        <taxon>Lonepinella</taxon>
    </lineage>
</organism>
<keyword evidence="6 12" id="KW-0633">Potassium transport</keyword>
<sequence>MHILSIIRIVGILIMCFSLSMFVPAFVALIYGDGGGKAFIETFVFSLLLGALLWRSCYYHKEELRSREGFLIVVMFWFLLCGLSVIPFLFFDELNIDFAQAIFEAISAVTTTGATAISGLDNLPKSILFYRQFLQWIGGIGLIVLVVAVTPLLGIGGGQLYRAESASPLKDQKTLPRIGEMAKLLWMIYGGLTILCTLTYWLAGMTFFDAICHSFSTVSNGGLSTHDANLGYFQNSTIYLLSSFFMLFTGCNFGLHVRALMNRKYQSVWKTYARDPEFRFFCVVQIVLIAIMSIGLYISFQNMSLFDAFSQGSAQMSSMSMTAGFTLFNFNELPTFLAMLLVFAAILGGCAGSTSGGLKMIRVLVIWLQLKREIKFLVHPNLVVPIKLGGTLLSSRVIEGIWAFLIAFFLTYWLCVFGVILCGMAPLDALVAIFSTLTNVGPGLGSANVGFAEASNGAKYVLSFAMIAGRLEIFSLLILFSPSFWKT</sequence>
<evidence type="ECO:0000256" key="13">
    <source>
        <dbReference type="PIRSR" id="PIRSR006247-1"/>
    </source>
</evidence>
<feature type="transmembrane region" description="Helical" evidence="14">
    <location>
        <begin position="12"/>
        <end position="32"/>
    </location>
</feature>
<keyword evidence="10 12" id="KW-0406">Ion transport</keyword>
<protein>
    <recommendedName>
        <fullName evidence="12">Trk system potassium uptake protein</fullName>
    </recommendedName>
</protein>
<evidence type="ECO:0000256" key="8">
    <source>
        <dbReference type="ARBA" id="ARBA00022958"/>
    </source>
</evidence>
<name>A0A4R1KZG3_9PAST</name>
<feature type="transmembrane region" description="Helical" evidence="14">
    <location>
        <begin position="184"/>
        <end position="203"/>
    </location>
</feature>
<keyword evidence="3 12" id="KW-0813">Transport</keyword>
<accession>A0A4R1KZG3</accession>
<comment type="subcellular location">
    <subcellularLocation>
        <location evidence="1 12">Cell inner membrane</location>
        <topology evidence="1 12">Multi-pass membrane protein</topology>
    </subcellularLocation>
</comment>
<feature type="transmembrane region" description="Helical" evidence="14">
    <location>
        <begin position="38"/>
        <end position="58"/>
    </location>
</feature>
<keyword evidence="5 12" id="KW-0997">Cell inner membrane</keyword>
<dbReference type="PANTHER" id="PTHR32024:SF2">
    <property type="entry name" value="TRK SYSTEM POTASSIUM UPTAKE PROTEIN TRKG-RELATED"/>
    <property type="match status" value="1"/>
</dbReference>
<feature type="binding site" evidence="13">
    <location>
        <position position="111"/>
    </location>
    <ligand>
        <name>K(+)</name>
        <dbReference type="ChEBI" id="CHEBI:29103"/>
    </ligand>
</feature>
<reference evidence="15 16" key="1">
    <citation type="submission" date="2019-03" db="EMBL/GenBank/DDBJ databases">
        <title>Genomic Encyclopedia of Type Strains, Phase IV (KMG-IV): sequencing the most valuable type-strain genomes for metagenomic binning, comparative biology and taxonomic classification.</title>
        <authorList>
            <person name="Goeker M."/>
        </authorList>
    </citation>
    <scope>NUCLEOTIDE SEQUENCE [LARGE SCALE GENOMIC DNA]</scope>
    <source>
        <strain evidence="15 16">DSM 10053</strain>
    </source>
</reference>
<feature type="binding site" evidence="13">
    <location>
        <position position="439"/>
    </location>
    <ligand>
        <name>K(+)</name>
        <dbReference type="ChEBI" id="CHEBI:29103"/>
    </ligand>
</feature>
<proteinExistence type="inferred from homology"/>
<evidence type="ECO:0000256" key="9">
    <source>
        <dbReference type="ARBA" id="ARBA00022989"/>
    </source>
</evidence>
<dbReference type="PIRSF" id="PIRSF006247">
    <property type="entry name" value="TrkH"/>
    <property type="match status" value="1"/>
</dbReference>
<dbReference type="NCBIfam" id="TIGR00933">
    <property type="entry name" value="2a38"/>
    <property type="match status" value="1"/>
</dbReference>
<dbReference type="Pfam" id="PF02386">
    <property type="entry name" value="TrkH"/>
    <property type="match status" value="1"/>
</dbReference>
<evidence type="ECO:0000256" key="4">
    <source>
        <dbReference type="ARBA" id="ARBA00022475"/>
    </source>
</evidence>
<feature type="binding site" evidence="13">
    <location>
        <position position="112"/>
    </location>
    <ligand>
        <name>K(+)</name>
        <dbReference type="ChEBI" id="CHEBI:29103"/>
    </ligand>
</feature>
<dbReference type="GO" id="GO:0015379">
    <property type="term" value="F:potassium:chloride symporter activity"/>
    <property type="evidence" value="ECO:0007669"/>
    <property type="project" value="InterPro"/>
</dbReference>
<keyword evidence="7 14" id="KW-0812">Transmembrane</keyword>
<dbReference type="RefSeq" id="WP_165867185.1">
    <property type="nucleotide sequence ID" value="NZ_CP170642.1"/>
</dbReference>
<dbReference type="PANTHER" id="PTHR32024">
    <property type="entry name" value="TRK SYSTEM POTASSIUM UPTAKE PROTEIN TRKG-RELATED"/>
    <property type="match status" value="1"/>
</dbReference>
<feature type="binding site" evidence="13">
    <location>
        <position position="440"/>
    </location>
    <ligand>
        <name>K(+)</name>
        <dbReference type="ChEBI" id="CHEBI:29103"/>
    </ligand>
</feature>
<feature type="transmembrane region" description="Helical" evidence="14">
    <location>
        <begin position="133"/>
        <end position="163"/>
    </location>
</feature>
<evidence type="ECO:0000256" key="14">
    <source>
        <dbReference type="SAM" id="Phobius"/>
    </source>
</evidence>
<feature type="transmembrane region" description="Helical" evidence="14">
    <location>
        <begin position="238"/>
        <end position="257"/>
    </location>
</feature>
<gene>
    <name evidence="15" type="ORF">EV692_0003</name>
</gene>
<evidence type="ECO:0000256" key="10">
    <source>
        <dbReference type="ARBA" id="ARBA00023065"/>
    </source>
</evidence>
<evidence type="ECO:0000256" key="11">
    <source>
        <dbReference type="ARBA" id="ARBA00023136"/>
    </source>
</evidence>
<evidence type="ECO:0000256" key="12">
    <source>
        <dbReference type="PIRNR" id="PIRNR006247"/>
    </source>
</evidence>
<keyword evidence="11 12" id="KW-0472">Membrane</keyword>
<evidence type="ECO:0000256" key="5">
    <source>
        <dbReference type="ARBA" id="ARBA00022519"/>
    </source>
</evidence>
<evidence type="ECO:0000256" key="1">
    <source>
        <dbReference type="ARBA" id="ARBA00004429"/>
    </source>
</evidence>
<evidence type="ECO:0000256" key="7">
    <source>
        <dbReference type="ARBA" id="ARBA00022692"/>
    </source>
</evidence>
<feature type="transmembrane region" description="Helical" evidence="14">
    <location>
        <begin position="278"/>
        <end position="300"/>
    </location>
</feature>
<evidence type="ECO:0000313" key="16">
    <source>
        <dbReference type="Proteomes" id="UP000295496"/>
    </source>
</evidence>
<keyword evidence="16" id="KW-1185">Reference proteome</keyword>
<keyword evidence="4 12" id="KW-1003">Cell membrane</keyword>
<dbReference type="AlphaFoldDB" id="A0A4R1KZG3"/>
<dbReference type="InterPro" id="IPR003445">
    <property type="entry name" value="Cat_transpt"/>
</dbReference>
<keyword evidence="13" id="KW-0479">Metal-binding</keyword>
<evidence type="ECO:0000256" key="2">
    <source>
        <dbReference type="ARBA" id="ARBA00009137"/>
    </source>
</evidence>
<keyword evidence="8 12" id="KW-0630">Potassium</keyword>
<comment type="caution">
    <text evidence="15">The sequence shown here is derived from an EMBL/GenBank/DDBJ whole genome shotgun (WGS) entry which is preliminary data.</text>
</comment>
<evidence type="ECO:0000256" key="3">
    <source>
        <dbReference type="ARBA" id="ARBA00022448"/>
    </source>
</evidence>
<dbReference type="GO" id="GO:0046872">
    <property type="term" value="F:metal ion binding"/>
    <property type="evidence" value="ECO:0007669"/>
    <property type="project" value="UniProtKB-KW"/>
</dbReference>
<evidence type="ECO:0000256" key="6">
    <source>
        <dbReference type="ARBA" id="ARBA00022538"/>
    </source>
</evidence>
<dbReference type="Proteomes" id="UP000295496">
    <property type="component" value="Unassembled WGS sequence"/>
</dbReference>
<feature type="transmembrane region" description="Helical" evidence="14">
    <location>
        <begin position="401"/>
        <end position="422"/>
    </location>
</feature>
<feature type="transmembrane region" description="Helical" evidence="14">
    <location>
        <begin position="70"/>
        <end position="91"/>
    </location>
</feature>
<comment type="function">
    <text evidence="12">Low-affinity potassium transport system. Interacts with Trk system potassium uptake protein TrkA.</text>
</comment>
<feature type="transmembrane region" description="Helical" evidence="14">
    <location>
        <begin position="460"/>
        <end position="480"/>
    </location>
</feature>
<feature type="transmembrane region" description="Helical" evidence="14">
    <location>
        <begin position="336"/>
        <end position="355"/>
    </location>
</feature>